<gene>
    <name evidence="1" type="ORF">COI69_21785</name>
</gene>
<sequence>MSKKIRREKLEKAYINLRIARTEEVIRNARTKLIYEKGWIAYGKDITTKANSNRGIFARKSKYCSN</sequence>
<evidence type="ECO:0000313" key="1">
    <source>
        <dbReference type="EMBL" id="PHG79304.1"/>
    </source>
</evidence>
<accession>A0A9X7E3S8</accession>
<reference evidence="1 2" key="1">
    <citation type="submission" date="2017-09" db="EMBL/GenBank/DDBJ databases">
        <title>Large-scale bioinformatics analysis of Bacillus genomes uncovers conserved roles of natural products in bacterial physiology.</title>
        <authorList>
            <consortium name="Agbiome Team Llc"/>
            <person name="Bleich R.M."/>
            <person name="Grubbs K.J."/>
            <person name="Santa Maria K.C."/>
            <person name="Allen S.E."/>
            <person name="Farag S."/>
            <person name="Shank E.A."/>
            <person name="Bowers A."/>
        </authorList>
    </citation>
    <scope>NUCLEOTIDE SEQUENCE [LARGE SCALE GENOMIC DNA]</scope>
    <source>
        <strain evidence="1 2">AFS029792</strain>
    </source>
</reference>
<dbReference type="EMBL" id="NUUR01000074">
    <property type="protein sequence ID" value="PHG79304.1"/>
    <property type="molecule type" value="Genomic_DNA"/>
</dbReference>
<proteinExistence type="predicted"/>
<dbReference type="Proteomes" id="UP000225135">
    <property type="component" value="Unassembled WGS sequence"/>
</dbReference>
<name>A0A9X7E3S8_BACCE</name>
<protein>
    <submittedName>
        <fullName evidence="1">Uncharacterized protein</fullName>
    </submittedName>
</protein>
<dbReference type="AlphaFoldDB" id="A0A9X7E3S8"/>
<organism evidence="1 2">
    <name type="scientific">Bacillus cereus</name>
    <dbReference type="NCBI Taxonomy" id="1396"/>
    <lineage>
        <taxon>Bacteria</taxon>
        <taxon>Bacillati</taxon>
        <taxon>Bacillota</taxon>
        <taxon>Bacilli</taxon>
        <taxon>Bacillales</taxon>
        <taxon>Bacillaceae</taxon>
        <taxon>Bacillus</taxon>
        <taxon>Bacillus cereus group</taxon>
    </lineage>
</organism>
<evidence type="ECO:0000313" key="2">
    <source>
        <dbReference type="Proteomes" id="UP000225135"/>
    </source>
</evidence>
<comment type="caution">
    <text evidence="1">The sequence shown here is derived from an EMBL/GenBank/DDBJ whole genome shotgun (WGS) entry which is preliminary data.</text>
</comment>